<keyword evidence="1" id="KW-0175">Coiled coil</keyword>
<accession>A0A6S6M7Z5</accession>
<protein>
    <submittedName>
        <fullName evidence="3">Uncharacterized protein</fullName>
    </submittedName>
</protein>
<keyword evidence="4" id="KW-1185">Reference proteome</keyword>
<feature type="region of interest" description="Disordered" evidence="2">
    <location>
        <begin position="99"/>
        <end position="125"/>
    </location>
</feature>
<organism evidence="3 4">
    <name type="scientific">Citrifermentans bremense</name>
    <dbReference type="NCBI Taxonomy" id="60035"/>
    <lineage>
        <taxon>Bacteria</taxon>
        <taxon>Pseudomonadati</taxon>
        <taxon>Thermodesulfobacteriota</taxon>
        <taxon>Desulfuromonadia</taxon>
        <taxon>Geobacterales</taxon>
        <taxon>Geobacteraceae</taxon>
        <taxon>Citrifermentans</taxon>
    </lineage>
</organism>
<name>A0A6S6M7Z5_9BACT</name>
<feature type="coiled-coil region" evidence="1">
    <location>
        <begin position="32"/>
        <end position="73"/>
    </location>
</feature>
<dbReference type="RefSeq" id="WP_185242784.1">
    <property type="nucleotide sequence ID" value="NZ_AP023213.1"/>
</dbReference>
<evidence type="ECO:0000313" key="3">
    <source>
        <dbReference type="EMBL" id="BCG47966.1"/>
    </source>
</evidence>
<dbReference type="Proteomes" id="UP000515472">
    <property type="component" value="Chromosome"/>
</dbReference>
<sequence>MQTDEELSAVRATVIGADFNGFLVSEVIDGYLKQVAESAVRSEARNAALQDENVRLSRELERLSSEMQQISDSIRKEISLLDGRVDELTQLIIKTATALAMDHAPPNSSDESHQSRTRRPNLFGS</sequence>
<evidence type="ECO:0000256" key="2">
    <source>
        <dbReference type="SAM" id="MobiDB-lite"/>
    </source>
</evidence>
<gene>
    <name evidence="3" type="ORF">GEOBRER4_n2824</name>
</gene>
<dbReference type="EMBL" id="AP023213">
    <property type="protein sequence ID" value="BCG47966.1"/>
    <property type="molecule type" value="Genomic_DNA"/>
</dbReference>
<dbReference type="AlphaFoldDB" id="A0A6S6M7Z5"/>
<evidence type="ECO:0000256" key="1">
    <source>
        <dbReference type="SAM" id="Coils"/>
    </source>
</evidence>
<dbReference type="KEGG" id="gbn:GEOBRER4_27160"/>
<proteinExistence type="predicted"/>
<reference evidence="3 4" key="1">
    <citation type="submission" date="2020-06" db="EMBL/GenBank/DDBJ databases">
        <title>Interaction of electrochemicaly active bacteria, Geobacter bremensis R4 on different carbon anode.</title>
        <authorList>
            <person name="Meng L."/>
            <person name="Yoshida N."/>
        </authorList>
    </citation>
    <scope>NUCLEOTIDE SEQUENCE [LARGE SCALE GENOMIC DNA]</scope>
    <source>
        <strain evidence="3 4">R4</strain>
    </source>
</reference>
<evidence type="ECO:0000313" key="4">
    <source>
        <dbReference type="Proteomes" id="UP000515472"/>
    </source>
</evidence>